<gene>
    <name evidence="1" type="ORF">AV530_016005</name>
</gene>
<dbReference type="Proteomes" id="UP000190648">
    <property type="component" value="Unassembled WGS sequence"/>
</dbReference>
<name>A0A1V4KJN7_PATFA</name>
<proteinExistence type="predicted"/>
<sequence length="210" mass="22676">MSFGYLNVYHIPRPDCHVRPFRSVHGDALTAAGVVPCTRVKSAGFAPVQFSQGDGLLQVSGLLQEALSLSSTNYSSCLNAAADVVEVAEPQFTDQCGLTACWNTVERKEFSCNNILGLSELFCPRHDLRPETAFHARSVTEDTSPGPDLHRCTDQPYTALDPSLLRSLAVCVPEEGPWSVEGDGWLCSCSASALILAHCCTRAPQNGWSC</sequence>
<evidence type="ECO:0000313" key="2">
    <source>
        <dbReference type="Proteomes" id="UP000190648"/>
    </source>
</evidence>
<organism evidence="1 2">
    <name type="scientific">Patagioenas fasciata monilis</name>
    <dbReference type="NCBI Taxonomy" id="372326"/>
    <lineage>
        <taxon>Eukaryota</taxon>
        <taxon>Metazoa</taxon>
        <taxon>Chordata</taxon>
        <taxon>Craniata</taxon>
        <taxon>Vertebrata</taxon>
        <taxon>Euteleostomi</taxon>
        <taxon>Archelosauria</taxon>
        <taxon>Archosauria</taxon>
        <taxon>Dinosauria</taxon>
        <taxon>Saurischia</taxon>
        <taxon>Theropoda</taxon>
        <taxon>Coelurosauria</taxon>
        <taxon>Aves</taxon>
        <taxon>Neognathae</taxon>
        <taxon>Neoaves</taxon>
        <taxon>Columbimorphae</taxon>
        <taxon>Columbiformes</taxon>
        <taxon>Columbidae</taxon>
        <taxon>Patagioenas</taxon>
    </lineage>
</organism>
<dbReference type="EMBL" id="LSYS01003057">
    <property type="protein sequence ID" value="OPJ84659.1"/>
    <property type="molecule type" value="Genomic_DNA"/>
</dbReference>
<evidence type="ECO:0000313" key="1">
    <source>
        <dbReference type="EMBL" id="OPJ84659.1"/>
    </source>
</evidence>
<keyword evidence="2" id="KW-1185">Reference proteome</keyword>
<reference evidence="1 2" key="1">
    <citation type="submission" date="2016-02" db="EMBL/GenBank/DDBJ databases">
        <title>Band-tailed pigeon sequencing and assembly.</title>
        <authorList>
            <person name="Soares A.E."/>
            <person name="Novak B.J."/>
            <person name="Rice E.S."/>
            <person name="O'Connell B."/>
            <person name="Chang D."/>
            <person name="Weber S."/>
            <person name="Shapiro B."/>
        </authorList>
    </citation>
    <scope>NUCLEOTIDE SEQUENCE [LARGE SCALE GENOMIC DNA]</scope>
    <source>
        <strain evidence="1">BTP2013</strain>
        <tissue evidence="1">Blood</tissue>
    </source>
</reference>
<comment type="caution">
    <text evidence="1">The sequence shown here is derived from an EMBL/GenBank/DDBJ whole genome shotgun (WGS) entry which is preliminary data.</text>
</comment>
<accession>A0A1V4KJN7</accession>
<dbReference type="AlphaFoldDB" id="A0A1V4KJN7"/>
<protein>
    <submittedName>
        <fullName evidence="1">Uncharacterized protein</fullName>
    </submittedName>
</protein>